<dbReference type="EMBL" id="CAUEEQ010069126">
    <property type="protein sequence ID" value="CAJ0965707.1"/>
    <property type="molecule type" value="Genomic_DNA"/>
</dbReference>
<protein>
    <submittedName>
        <fullName evidence="2">Uncharacterized protein</fullName>
    </submittedName>
</protein>
<gene>
    <name evidence="2" type="ORF">RIMI_LOCUS20539987</name>
</gene>
<evidence type="ECO:0000256" key="1">
    <source>
        <dbReference type="SAM" id="MobiDB-lite"/>
    </source>
</evidence>
<feature type="region of interest" description="Disordered" evidence="1">
    <location>
        <begin position="258"/>
        <end position="282"/>
    </location>
</feature>
<comment type="caution">
    <text evidence="2">The sequence shown here is derived from an EMBL/GenBank/DDBJ whole genome shotgun (WGS) entry which is preliminary data.</text>
</comment>
<accession>A0ABN9MHC9</accession>
<reference evidence="2" key="1">
    <citation type="submission" date="2023-07" db="EMBL/GenBank/DDBJ databases">
        <authorList>
            <person name="Stuckert A."/>
        </authorList>
    </citation>
    <scope>NUCLEOTIDE SEQUENCE</scope>
</reference>
<evidence type="ECO:0000313" key="3">
    <source>
        <dbReference type="Proteomes" id="UP001176940"/>
    </source>
</evidence>
<dbReference type="Proteomes" id="UP001176940">
    <property type="component" value="Unassembled WGS sequence"/>
</dbReference>
<evidence type="ECO:0000313" key="2">
    <source>
        <dbReference type="EMBL" id="CAJ0965707.1"/>
    </source>
</evidence>
<dbReference type="PANTHER" id="PTHR21301">
    <property type="entry name" value="REVERSE TRANSCRIPTASE"/>
    <property type="match status" value="1"/>
</dbReference>
<sequence>MTESNNAKEAAHGAKGVAMTSVLRHITKESPTSGTVGRCEGTYYMNCAASRPWHAIRDQLTAHSLKKAEGDEREPEVKICTAHAHGSQARSVIQSEDTALKERKLSFRPWDPRDQSQAATSSKVLNALILRNGSMAVAAVTTRARPRKEITELKKKISSTEQQLRSTSTPEDFKGLKDKVDKTVSDLRDSLQIRKRNKFLHDTEDYRNNQVYKWQFTHLFQEPETDEKGLQSVFHQFRKRFWFSTLFFFRTTSRPGLQRKTRRGQRTRIRTTPDGDQVPGTDTTNNIVYNISSQCLSPTELNVLERGLSFCPVPRFNSFQVDQELNRFFRNIRLKAHFSKTLTNVPPISDSTDSEFTLKSLNLRTYSSFQPPHVYHPVETYIELVKNDVKKVLESIDKGNYHVRHNLTVEEKRALSTLKDNKQIIIKPADKGGSIVVLDRDYYMHEIRTQLRDLDTYQPIGNNPTFEISREIKDLVTYYTTMGTIDTKLGDFLVKQHPVIPVFYTLPKIHKHPLRPPGRPIVASTESLLSPLAMTLEKILSPPGTED</sequence>
<keyword evidence="3" id="KW-1185">Reference proteome</keyword>
<dbReference type="PANTHER" id="PTHR21301:SF12">
    <property type="match status" value="1"/>
</dbReference>
<proteinExistence type="predicted"/>
<name>A0ABN9MHC9_9NEOB</name>
<feature type="compositionally biased region" description="Basic residues" evidence="1">
    <location>
        <begin position="258"/>
        <end position="269"/>
    </location>
</feature>
<organism evidence="2 3">
    <name type="scientific">Ranitomeya imitator</name>
    <name type="common">mimic poison frog</name>
    <dbReference type="NCBI Taxonomy" id="111125"/>
    <lineage>
        <taxon>Eukaryota</taxon>
        <taxon>Metazoa</taxon>
        <taxon>Chordata</taxon>
        <taxon>Craniata</taxon>
        <taxon>Vertebrata</taxon>
        <taxon>Euteleostomi</taxon>
        <taxon>Amphibia</taxon>
        <taxon>Batrachia</taxon>
        <taxon>Anura</taxon>
        <taxon>Neobatrachia</taxon>
        <taxon>Hyloidea</taxon>
        <taxon>Dendrobatidae</taxon>
        <taxon>Dendrobatinae</taxon>
        <taxon>Ranitomeya</taxon>
    </lineage>
</organism>